<dbReference type="EMBL" id="JABBPG010000002">
    <property type="protein sequence ID" value="NOU50004.1"/>
    <property type="molecule type" value="Genomic_DNA"/>
</dbReference>
<dbReference type="Gene3D" id="3.30.420.10">
    <property type="entry name" value="Ribonuclease H-like superfamily/Ribonuclease H"/>
    <property type="match status" value="1"/>
</dbReference>
<dbReference type="InterPro" id="IPR013520">
    <property type="entry name" value="Ribonucl_H"/>
</dbReference>
<dbReference type="GO" id="GO:0008408">
    <property type="term" value="F:3'-5' exonuclease activity"/>
    <property type="evidence" value="ECO:0007669"/>
    <property type="project" value="TreeGrafter"/>
</dbReference>
<feature type="domain" description="Exonuclease" evidence="9">
    <location>
        <begin position="549"/>
        <end position="714"/>
    </location>
</feature>
<comment type="cofactor">
    <cofactor evidence="1">
        <name>Mg(2+)</name>
        <dbReference type="ChEBI" id="CHEBI:18420"/>
    </cofactor>
</comment>
<dbReference type="NCBIfam" id="TIGR00573">
    <property type="entry name" value="dnaq"/>
    <property type="match status" value="1"/>
</dbReference>
<comment type="subunit">
    <text evidence="7">DNA polymerase III contains a core (composed of alpha, epsilon and theta chains) that associates with a tau subunit. This core dimerizes to form the POLIII' complex. PolIII' associates with the gamma complex (composed of gamma, delta, delta', psi and chi chains) and with the beta chain to form the complete DNA polymerase III complex.</text>
</comment>
<dbReference type="GO" id="GO:0045004">
    <property type="term" value="P:DNA replication proofreading"/>
    <property type="evidence" value="ECO:0007669"/>
    <property type="project" value="TreeGrafter"/>
</dbReference>
<feature type="domain" description="VRR-NUC" evidence="10">
    <location>
        <begin position="440"/>
        <end position="542"/>
    </location>
</feature>
<dbReference type="RefSeq" id="WP_171625086.1">
    <property type="nucleotide sequence ID" value="NZ_JABBPG010000002.1"/>
</dbReference>
<evidence type="ECO:0000256" key="8">
    <source>
        <dbReference type="ARBA" id="ARBA00049244"/>
    </source>
</evidence>
<evidence type="ECO:0000256" key="1">
    <source>
        <dbReference type="ARBA" id="ARBA00001946"/>
    </source>
</evidence>
<dbReference type="FunFam" id="3.30.420.10:FF:000045">
    <property type="entry name" value="3'-5' exonuclease DinG"/>
    <property type="match status" value="1"/>
</dbReference>
<dbReference type="InterPro" id="IPR036397">
    <property type="entry name" value="RNaseH_sf"/>
</dbReference>
<dbReference type="CDD" id="cd06127">
    <property type="entry name" value="DEDDh"/>
    <property type="match status" value="1"/>
</dbReference>
<evidence type="ECO:0000259" key="10">
    <source>
        <dbReference type="SMART" id="SM00990"/>
    </source>
</evidence>
<comment type="function">
    <text evidence="6">DNA polymerase III is a complex, multichain enzyme responsible for most of the replicative synthesis in bacteria. The epsilon subunit contain the editing function and is a proofreading 3'-5' exonuclease.</text>
</comment>
<dbReference type="InterPro" id="IPR049125">
    <property type="entry name" value="FAN1-like_WH"/>
</dbReference>
<dbReference type="PANTHER" id="PTHR30231:SF37">
    <property type="entry name" value="EXODEOXYRIBONUCLEASE 10"/>
    <property type="match status" value="1"/>
</dbReference>
<evidence type="ECO:0000259" key="9">
    <source>
        <dbReference type="SMART" id="SM00479"/>
    </source>
</evidence>
<comment type="caution">
    <text evidence="11">The sequence shown here is derived from an EMBL/GenBank/DDBJ whole genome shotgun (WGS) entry which is preliminary data.</text>
</comment>
<sequence length="719" mass="82803">MQKQLPQKYYLDHFNEFIAFTSKHNMHLLDDEHKALLEQIDRLTEDEQCLVIRLLNRKSSFVAYSSIQYEEINNIEHSLAILFSHSLVERIEPEQFTQWLGIITKPELMLLCELSEVDKKPSRSAKKSLWLDFAREHLSYVDVAHHDVLNRYLYVRIAAQFEYFLFLFFNRLESNLSHFSMRDLGVMKTHDTVNGASYFEHKQHALYAYHYAKQAQQLENINTPQSIEMAKTLLSQSQGVELGEHALLRKEKVMYKLACMLEKPHPELALSLLECCQSAKAQEKRARLLYLEGETTCCKSLLETILTTPNDEHLLLFAKDFLLRKFGQKRTSILTDLLRENEQFIAIDEAYKGNTEQGVIAHYANKGQQAWHTENQLWLALFSLVFWQEIYENKLSMPSNQFERYPQLLKLNRFYEVLGSAIEHKLTYICQLSDFSKWLLKQASLSFGKPGLIFNWSDALLEQLLILVKHSSMTAITELLRAMSKDFHNLKDGYPDLMVLEGSSLRFEEVKAPGDALRRNQLVSINRLTLCGFAVTVQRTLWQCDPNQVYVVVDLETTGGKKESDRITEVGLVKVQQGKIVSKWQSLVNPQRHIPKYITQLTGIDNAMVATAPSFSEIAPTVSKFCENAIFVAHNANFDMGFLKHEFQRLNIAFSKPKLCTVQLARKYLPGYPSYSLGNLCAALNIDLHQHHRALDDALAAAQILLLINDVRLSEQTVT</sequence>
<keyword evidence="5" id="KW-0269">Exonuclease</keyword>
<evidence type="ECO:0000256" key="2">
    <source>
        <dbReference type="ARBA" id="ARBA00012417"/>
    </source>
</evidence>
<evidence type="ECO:0000256" key="6">
    <source>
        <dbReference type="ARBA" id="ARBA00025483"/>
    </source>
</evidence>
<evidence type="ECO:0000256" key="7">
    <source>
        <dbReference type="ARBA" id="ARBA00026073"/>
    </source>
</evidence>
<comment type="catalytic activity">
    <reaction evidence="8">
        <text>DNA(n) + a 2'-deoxyribonucleoside 5'-triphosphate = DNA(n+1) + diphosphate</text>
        <dbReference type="Rhea" id="RHEA:22508"/>
        <dbReference type="Rhea" id="RHEA-COMP:17339"/>
        <dbReference type="Rhea" id="RHEA-COMP:17340"/>
        <dbReference type="ChEBI" id="CHEBI:33019"/>
        <dbReference type="ChEBI" id="CHEBI:61560"/>
        <dbReference type="ChEBI" id="CHEBI:173112"/>
        <dbReference type="EC" id="2.7.7.7"/>
    </reaction>
</comment>
<dbReference type="SMART" id="SM00479">
    <property type="entry name" value="EXOIII"/>
    <property type="match status" value="1"/>
</dbReference>
<proteinExistence type="predicted"/>
<dbReference type="InterPro" id="IPR006054">
    <property type="entry name" value="DnaQ"/>
</dbReference>
<evidence type="ECO:0000256" key="3">
    <source>
        <dbReference type="ARBA" id="ARBA00022722"/>
    </source>
</evidence>
<dbReference type="EC" id="2.7.7.7" evidence="2"/>
<keyword evidence="3" id="KW-0540">Nuclease</keyword>
<dbReference type="GO" id="GO:0005829">
    <property type="term" value="C:cytosol"/>
    <property type="evidence" value="ECO:0007669"/>
    <property type="project" value="TreeGrafter"/>
</dbReference>
<organism evidence="11 12">
    <name type="scientific">Pseudoalteromonas caenipelagi</name>
    <dbReference type="NCBI Taxonomy" id="2726988"/>
    <lineage>
        <taxon>Bacteria</taxon>
        <taxon>Pseudomonadati</taxon>
        <taxon>Pseudomonadota</taxon>
        <taxon>Gammaproteobacteria</taxon>
        <taxon>Alteromonadales</taxon>
        <taxon>Pseudoalteromonadaceae</taxon>
        <taxon>Pseudoalteromonas</taxon>
    </lineage>
</organism>
<dbReference type="GO" id="GO:0003887">
    <property type="term" value="F:DNA-directed DNA polymerase activity"/>
    <property type="evidence" value="ECO:0007669"/>
    <property type="project" value="UniProtKB-EC"/>
</dbReference>
<evidence type="ECO:0000313" key="11">
    <source>
        <dbReference type="EMBL" id="NOU50004.1"/>
    </source>
</evidence>
<dbReference type="Pfam" id="PF21315">
    <property type="entry name" value="FAN1_HTH"/>
    <property type="match status" value="1"/>
</dbReference>
<dbReference type="InterPro" id="IPR014883">
    <property type="entry name" value="VRR_NUC"/>
</dbReference>
<dbReference type="SMART" id="SM00990">
    <property type="entry name" value="VRR_NUC"/>
    <property type="match status" value="1"/>
</dbReference>
<dbReference type="Pfam" id="PF00929">
    <property type="entry name" value="RNase_T"/>
    <property type="match status" value="1"/>
</dbReference>
<keyword evidence="12" id="KW-1185">Reference proteome</keyword>
<dbReference type="Pfam" id="PF08774">
    <property type="entry name" value="VRR_NUC"/>
    <property type="match status" value="1"/>
</dbReference>
<evidence type="ECO:0000313" key="12">
    <source>
        <dbReference type="Proteomes" id="UP000586305"/>
    </source>
</evidence>
<dbReference type="InterPro" id="IPR012337">
    <property type="entry name" value="RNaseH-like_sf"/>
</dbReference>
<dbReference type="InterPro" id="IPR011856">
    <property type="entry name" value="tRNA_endonuc-like_dom_sf"/>
</dbReference>
<dbReference type="AlphaFoldDB" id="A0A849VDJ5"/>
<evidence type="ECO:0000256" key="5">
    <source>
        <dbReference type="ARBA" id="ARBA00022839"/>
    </source>
</evidence>
<dbReference type="GO" id="GO:0003677">
    <property type="term" value="F:DNA binding"/>
    <property type="evidence" value="ECO:0007669"/>
    <property type="project" value="InterPro"/>
</dbReference>
<protein>
    <recommendedName>
        <fullName evidence="2">DNA-directed DNA polymerase</fullName>
        <ecNumber evidence="2">2.7.7.7</ecNumber>
    </recommendedName>
</protein>
<keyword evidence="4" id="KW-0378">Hydrolase</keyword>
<accession>A0A849VDJ5</accession>
<dbReference type="Proteomes" id="UP000586305">
    <property type="component" value="Unassembled WGS sequence"/>
</dbReference>
<dbReference type="PANTHER" id="PTHR30231">
    <property type="entry name" value="DNA POLYMERASE III SUBUNIT EPSILON"/>
    <property type="match status" value="1"/>
</dbReference>
<dbReference type="SUPFAM" id="SSF53098">
    <property type="entry name" value="Ribonuclease H-like"/>
    <property type="match status" value="1"/>
</dbReference>
<gene>
    <name evidence="11" type="ORF">HG263_05565</name>
</gene>
<dbReference type="Gene3D" id="3.40.1350.10">
    <property type="match status" value="1"/>
</dbReference>
<name>A0A849VDJ5_9GAMM</name>
<reference evidence="11 12" key="1">
    <citation type="submission" date="2020-04" db="EMBL/GenBank/DDBJ databases">
        <title>Pseudoalteromonas caenipelagi sp. nov., isolated from a tidal flat.</title>
        <authorList>
            <person name="Park S."/>
            <person name="Yoon J.-H."/>
        </authorList>
    </citation>
    <scope>NUCLEOTIDE SEQUENCE [LARGE SCALE GENOMIC DNA]</scope>
    <source>
        <strain evidence="11 12">JBTF-M23</strain>
    </source>
</reference>
<evidence type="ECO:0000256" key="4">
    <source>
        <dbReference type="ARBA" id="ARBA00022801"/>
    </source>
</evidence>